<dbReference type="Proteomes" id="UP000002770">
    <property type="component" value="Unassembled WGS sequence"/>
</dbReference>
<feature type="transmembrane region" description="Helical" evidence="1">
    <location>
        <begin position="62"/>
        <end position="82"/>
    </location>
</feature>
<feature type="transmembrane region" description="Helical" evidence="1">
    <location>
        <begin position="31"/>
        <end position="50"/>
    </location>
</feature>
<dbReference type="HOGENOM" id="CLU_2479507_0_0_6"/>
<reference evidence="2 3" key="1">
    <citation type="journal article" date="2011" name="BMC Genomics">
        <title>Insight into cross-talk between intra-amoebal pathogens.</title>
        <authorList>
            <person name="Gimenez G."/>
            <person name="Bertelli C."/>
            <person name="Moliner C."/>
            <person name="Robert C."/>
            <person name="Raoult D."/>
            <person name="Fournier P.E."/>
            <person name="Greub G."/>
        </authorList>
    </citation>
    <scope>NUCLEOTIDE SEQUENCE [LARGE SCALE GENOMIC DNA]</scope>
    <source>
        <strain evidence="2 3">LLAP12</strain>
    </source>
</reference>
<keyword evidence="3" id="KW-1185">Reference proteome</keyword>
<dbReference type="InParanoid" id="G9ER24"/>
<gene>
    <name evidence="2" type="ORF">LDG_7733</name>
</gene>
<protein>
    <submittedName>
        <fullName evidence="2">Uncharacterized protein</fullName>
    </submittedName>
</protein>
<keyword evidence="1" id="KW-1133">Transmembrane helix</keyword>
<evidence type="ECO:0000313" key="3">
    <source>
        <dbReference type="Proteomes" id="UP000002770"/>
    </source>
</evidence>
<keyword evidence="1" id="KW-0812">Transmembrane</keyword>
<organism evidence="2 3">
    <name type="scientific">Legionella drancourtii LLAP12</name>
    <dbReference type="NCBI Taxonomy" id="658187"/>
    <lineage>
        <taxon>Bacteria</taxon>
        <taxon>Pseudomonadati</taxon>
        <taxon>Pseudomonadota</taxon>
        <taxon>Gammaproteobacteria</taxon>
        <taxon>Legionellales</taxon>
        <taxon>Legionellaceae</taxon>
        <taxon>Legionella</taxon>
    </lineage>
</organism>
<dbReference type="EMBL" id="JH413832">
    <property type="protein sequence ID" value="EHL30395.1"/>
    <property type="molecule type" value="Genomic_DNA"/>
</dbReference>
<sequence>MYVVLFILFFFVQIFVNLALGNQHGLIAIGFIFGTVFISGFVCFWLIALVRKIYKEALGARIDVFWVVLGWIFLAVLTPLSIQQFFS</sequence>
<evidence type="ECO:0000313" key="2">
    <source>
        <dbReference type="EMBL" id="EHL30395.1"/>
    </source>
</evidence>
<proteinExistence type="predicted"/>
<accession>G9ER24</accession>
<dbReference type="AlphaFoldDB" id="G9ER24"/>
<keyword evidence="1" id="KW-0472">Membrane</keyword>
<evidence type="ECO:0000256" key="1">
    <source>
        <dbReference type="SAM" id="Phobius"/>
    </source>
</evidence>
<name>G9ER24_9GAMM</name>